<dbReference type="GO" id="GO:0016887">
    <property type="term" value="F:ATP hydrolysis activity"/>
    <property type="evidence" value="ECO:0007669"/>
    <property type="project" value="InterPro"/>
</dbReference>
<dbReference type="GO" id="GO:0005524">
    <property type="term" value="F:ATP binding"/>
    <property type="evidence" value="ECO:0007669"/>
    <property type="project" value="UniProtKB-KW"/>
</dbReference>
<dbReference type="SUPFAM" id="SSF52540">
    <property type="entry name" value="P-loop containing nucleoside triphosphate hydrolases"/>
    <property type="match status" value="1"/>
</dbReference>
<dbReference type="PANTHER" id="PTHR43582:SF2">
    <property type="entry name" value="LINEARMYCIN RESISTANCE ATP-BINDING PROTEIN LNRL"/>
    <property type="match status" value="1"/>
</dbReference>
<organism evidence="4">
    <name type="scientific">hydrothermal vent metagenome</name>
    <dbReference type="NCBI Taxonomy" id="652676"/>
    <lineage>
        <taxon>unclassified sequences</taxon>
        <taxon>metagenomes</taxon>
        <taxon>ecological metagenomes</taxon>
    </lineage>
</organism>
<evidence type="ECO:0000259" key="3">
    <source>
        <dbReference type="PROSITE" id="PS50893"/>
    </source>
</evidence>
<dbReference type="SMART" id="SM00382">
    <property type="entry name" value="AAA"/>
    <property type="match status" value="1"/>
</dbReference>
<accession>A0A3B0VK42</accession>
<dbReference type="PANTHER" id="PTHR43582">
    <property type="entry name" value="LINEARMYCIN RESISTANCE ATP-BINDING PROTEIN LNRL"/>
    <property type="match status" value="1"/>
</dbReference>
<dbReference type="AlphaFoldDB" id="A0A3B0VK42"/>
<dbReference type="PROSITE" id="PS50893">
    <property type="entry name" value="ABC_TRANSPORTER_2"/>
    <property type="match status" value="1"/>
</dbReference>
<dbReference type="InterPro" id="IPR027417">
    <property type="entry name" value="P-loop_NTPase"/>
</dbReference>
<evidence type="ECO:0000256" key="2">
    <source>
        <dbReference type="ARBA" id="ARBA00022840"/>
    </source>
</evidence>
<sequence>MIDFKDLCKEYGSISALRGVSLHVPKGEFFAYLGPNGAGKSTTLRILTGLTKMTSGEAYLNGFHIERDSLQAKRQCGLVPQAINLDQELTVYENLNLHGLLFRIPAGERAGKINELLDYIGLADRKKSLVSRLSGGMKRRLTIARALVHSPVILFLDEPTVGLDAGIRRRIWALIKKIQNNGTTIFLTTHYIEEAEFLAERVAFLDEGKIIAVDTPEALIARQGTWAIDRVVDDDIKTVYFKTRQEATQYSAAREESFSLRRVNLEDAFLALTGKKVK</sequence>
<feature type="domain" description="ABC transporter" evidence="3">
    <location>
        <begin position="2"/>
        <end position="232"/>
    </location>
</feature>
<dbReference type="EMBL" id="UOEY01000071">
    <property type="protein sequence ID" value="VAW39402.1"/>
    <property type="molecule type" value="Genomic_DNA"/>
</dbReference>
<name>A0A3B0VK42_9ZZZZ</name>
<keyword evidence="2 4" id="KW-0067">ATP-binding</keyword>
<dbReference type="Gene3D" id="3.40.50.300">
    <property type="entry name" value="P-loop containing nucleotide triphosphate hydrolases"/>
    <property type="match status" value="1"/>
</dbReference>
<protein>
    <submittedName>
        <fullName evidence="4">Efflux ABC transporter, ATP-binding protein</fullName>
    </submittedName>
</protein>
<proteinExistence type="predicted"/>
<dbReference type="InterPro" id="IPR003593">
    <property type="entry name" value="AAA+_ATPase"/>
</dbReference>
<dbReference type="Pfam" id="PF00005">
    <property type="entry name" value="ABC_tran"/>
    <property type="match status" value="1"/>
</dbReference>
<evidence type="ECO:0000256" key="1">
    <source>
        <dbReference type="ARBA" id="ARBA00022741"/>
    </source>
</evidence>
<dbReference type="PROSITE" id="PS00211">
    <property type="entry name" value="ABC_TRANSPORTER_1"/>
    <property type="match status" value="1"/>
</dbReference>
<evidence type="ECO:0000313" key="4">
    <source>
        <dbReference type="EMBL" id="VAW39402.1"/>
    </source>
</evidence>
<dbReference type="InterPro" id="IPR017871">
    <property type="entry name" value="ABC_transporter-like_CS"/>
</dbReference>
<reference evidence="4" key="1">
    <citation type="submission" date="2018-06" db="EMBL/GenBank/DDBJ databases">
        <authorList>
            <person name="Zhirakovskaya E."/>
        </authorList>
    </citation>
    <scope>NUCLEOTIDE SEQUENCE</scope>
</reference>
<dbReference type="InterPro" id="IPR003439">
    <property type="entry name" value="ABC_transporter-like_ATP-bd"/>
</dbReference>
<keyword evidence="1" id="KW-0547">Nucleotide-binding</keyword>
<gene>
    <name evidence="4" type="ORF">MNBD_DELTA04-1184</name>
</gene>